<evidence type="ECO:0000256" key="1">
    <source>
        <dbReference type="ARBA" id="ARBA00022553"/>
    </source>
</evidence>
<evidence type="ECO:0000313" key="7">
    <source>
        <dbReference type="Proteomes" id="UP001057498"/>
    </source>
</evidence>
<dbReference type="EMBL" id="AP025730">
    <property type="protein sequence ID" value="BDI03559.1"/>
    <property type="molecule type" value="Genomic_DNA"/>
</dbReference>
<dbReference type="PROSITE" id="PS50110">
    <property type="entry name" value="RESPONSE_REGULATORY"/>
    <property type="match status" value="2"/>
</dbReference>
<dbReference type="InterPro" id="IPR011006">
    <property type="entry name" value="CheY-like_superfamily"/>
</dbReference>
<evidence type="ECO:0000259" key="5">
    <source>
        <dbReference type="PROSITE" id="PS50112"/>
    </source>
</evidence>
<dbReference type="Pfam" id="PF13188">
    <property type="entry name" value="PAS_8"/>
    <property type="match status" value="1"/>
</dbReference>
<dbReference type="RefSeq" id="WP_251971836.1">
    <property type="nucleotide sequence ID" value="NZ_AP025730.1"/>
</dbReference>
<proteinExistence type="predicted"/>
<reference evidence="6" key="1">
    <citation type="submission" date="2022-04" db="EMBL/GenBank/DDBJ databases">
        <title>Whole genome sequence of Sphaerotilus sp. FB-5.</title>
        <authorList>
            <person name="Takeda M."/>
            <person name="Narihara S."/>
            <person name="Akimoto M."/>
            <person name="Akimoto R."/>
            <person name="Nishiyashiki S."/>
            <person name="Murakami T."/>
        </authorList>
    </citation>
    <scope>NUCLEOTIDE SEQUENCE</scope>
    <source>
        <strain evidence="6">FB-5</strain>
    </source>
</reference>
<dbReference type="Gene3D" id="3.40.50.2300">
    <property type="match status" value="2"/>
</dbReference>
<keyword evidence="7" id="KW-1185">Reference proteome</keyword>
<dbReference type="CDD" id="cd00156">
    <property type="entry name" value="REC"/>
    <property type="match status" value="1"/>
</dbReference>
<sequence length="641" mass="68310">MDTSRRPHILLVDDDISTIQVLWCLLSDEAQIRFARSAAQALELARERTPDLILLDLELPDGNGLELCRALRQEPSALAQVPVLIVTAHAGDEQQVAALELGAADFIPKPLQGPQLLARVHAQLRARQAAPTMQPQSQPQPPAPPPPRPLRVLIVDDDVVAIKMLRNALEALSVQFHFATRGEEALRLAAQVRPDIILLDAQLPGLDGFEVCRRLKADTALAATPVIFVTRSDDPITEAMALDAGAVDFIGKPYRPAVLKARVQHALRPSAAAPAGTLADAAAAASTPAARRLAALAEAQPDALLLLDTAGHVDWLNGAARRLLGLGAEAGPGQPAEALWRAVQRLDRPPGTQPTWPPTPDGIAQPWRLTRLDGDWQDLLATCRMHDGPGEPLRSLLLQTAPPTVATDLDDEAPSKLLTLQRLVALARDGAEALAQPGRPASTETLREAAQHQALLLHDIDDLLGLAPELPAVQCAAVDLGRCLHAAWVAADRPAPTRGDLPADLLTNLPADLPQVASDPTRLQRCLQRLLSSASTAADAGAPRLRVTTEGDRVCLALSAAGWDWSPAQLRRLRWPLPGTEVPPAPMDRTALGLAVTHHLLTALGAEVQLDAGPPGGSPTFQVRLPRWGAQAAEPALQLPD</sequence>
<dbReference type="SUPFAM" id="SSF52172">
    <property type="entry name" value="CheY-like"/>
    <property type="match status" value="2"/>
</dbReference>
<dbReference type="Gene3D" id="3.30.565.10">
    <property type="entry name" value="Histidine kinase-like ATPase, C-terminal domain"/>
    <property type="match status" value="1"/>
</dbReference>
<evidence type="ECO:0000256" key="3">
    <source>
        <dbReference type="SAM" id="MobiDB-lite"/>
    </source>
</evidence>
<evidence type="ECO:0000256" key="2">
    <source>
        <dbReference type="PROSITE-ProRule" id="PRU00169"/>
    </source>
</evidence>
<feature type="domain" description="Response regulatory" evidence="4">
    <location>
        <begin position="151"/>
        <end position="267"/>
    </location>
</feature>
<accession>A0ABM7YG34</accession>
<dbReference type="SUPFAM" id="SSF55874">
    <property type="entry name" value="ATPase domain of HSP90 chaperone/DNA topoisomerase II/histidine kinase"/>
    <property type="match status" value="1"/>
</dbReference>
<dbReference type="SMART" id="SM00448">
    <property type="entry name" value="REC"/>
    <property type="match status" value="2"/>
</dbReference>
<dbReference type="InterPro" id="IPR000014">
    <property type="entry name" value="PAS"/>
</dbReference>
<gene>
    <name evidence="6" type="ORF">CATMQ487_05290</name>
</gene>
<organism evidence="6 7">
    <name type="scientific">Sphaerotilus microaerophilus</name>
    <dbReference type="NCBI Taxonomy" id="2914710"/>
    <lineage>
        <taxon>Bacteria</taxon>
        <taxon>Pseudomonadati</taxon>
        <taxon>Pseudomonadota</taxon>
        <taxon>Betaproteobacteria</taxon>
        <taxon>Burkholderiales</taxon>
        <taxon>Sphaerotilaceae</taxon>
        <taxon>Sphaerotilus</taxon>
    </lineage>
</organism>
<feature type="compositionally biased region" description="Pro residues" evidence="3">
    <location>
        <begin position="138"/>
        <end position="149"/>
    </location>
</feature>
<dbReference type="Pfam" id="PF00072">
    <property type="entry name" value="Response_reg"/>
    <property type="match status" value="2"/>
</dbReference>
<dbReference type="Proteomes" id="UP001057498">
    <property type="component" value="Chromosome"/>
</dbReference>
<protein>
    <recommendedName>
        <fullName evidence="8">Response regulator</fullName>
    </recommendedName>
</protein>
<evidence type="ECO:0000313" key="6">
    <source>
        <dbReference type="EMBL" id="BDI03559.1"/>
    </source>
</evidence>
<dbReference type="PANTHER" id="PTHR44591">
    <property type="entry name" value="STRESS RESPONSE REGULATOR PROTEIN 1"/>
    <property type="match status" value="1"/>
</dbReference>
<dbReference type="Gene3D" id="3.30.450.20">
    <property type="entry name" value="PAS domain"/>
    <property type="match status" value="1"/>
</dbReference>
<feature type="compositionally biased region" description="Low complexity" evidence="3">
    <location>
        <begin position="128"/>
        <end position="137"/>
    </location>
</feature>
<feature type="domain" description="PAS" evidence="5">
    <location>
        <begin position="289"/>
        <end position="329"/>
    </location>
</feature>
<dbReference type="InterPro" id="IPR035965">
    <property type="entry name" value="PAS-like_dom_sf"/>
</dbReference>
<dbReference type="SUPFAM" id="SSF55785">
    <property type="entry name" value="PYP-like sensor domain (PAS domain)"/>
    <property type="match status" value="1"/>
</dbReference>
<dbReference type="PROSITE" id="PS50112">
    <property type="entry name" value="PAS"/>
    <property type="match status" value="1"/>
</dbReference>
<dbReference type="PANTHER" id="PTHR44591:SF3">
    <property type="entry name" value="RESPONSE REGULATORY DOMAIN-CONTAINING PROTEIN"/>
    <property type="match status" value="1"/>
</dbReference>
<dbReference type="InterPro" id="IPR036890">
    <property type="entry name" value="HATPase_C_sf"/>
</dbReference>
<name>A0ABM7YG34_9BURK</name>
<dbReference type="InterPro" id="IPR001789">
    <property type="entry name" value="Sig_transdc_resp-reg_receiver"/>
</dbReference>
<feature type="domain" description="Response regulatory" evidence="4">
    <location>
        <begin position="8"/>
        <end position="124"/>
    </location>
</feature>
<feature type="region of interest" description="Disordered" evidence="3">
    <location>
        <begin position="127"/>
        <end position="149"/>
    </location>
</feature>
<dbReference type="InterPro" id="IPR050595">
    <property type="entry name" value="Bact_response_regulator"/>
</dbReference>
<feature type="modified residue" description="4-aspartylphosphate" evidence="2">
    <location>
        <position position="56"/>
    </location>
</feature>
<evidence type="ECO:0008006" key="8">
    <source>
        <dbReference type="Google" id="ProtNLM"/>
    </source>
</evidence>
<keyword evidence="1 2" id="KW-0597">Phosphoprotein</keyword>
<feature type="modified residue" description="4-aspartylphosphate" evidence="2">
    <location>
        <position position="200"/>
    </location>
</feature>
<evidence type="ECO:0000259" key="4">
    <source>
        <dbReference type="PROSITE" id="PS50110"/>
    </source>
</evidence>